<dbReference type="AlphaFoldDB" id="A0A8T2PR70"/>
<feature type="compositionally biased region" description="Polar residues" evidence="1">
    <location>
        <begin position="57"/>
        <end position="67"/>
    </location>
</feature>
<proteinExistence type="predicted"/>
<dbReference type="Proteomes" id="UP000824540">
    <property type="component" value="Unassembled WGS sequence"/>
</dbReference>
<comment type="caution">
    <text evidence="2">The sequence shown here is derived from an EMBL/GenBank/DDBJ whole genome shotgun (WGS) entry which is preliminary data.</text>
</comment>
<gene>
    <name evidence="2" type="ORF">JZ751_012011</name>
</gene>
<evidence type="ECO:0000313" key="3">
    <source>
        <dbReference type="Proteomes" id="UP000824540"/>
    </source>
</evidence>
<feature type="compositionally biased region" description="Low complexity" evidence="1">
    <location>
        <begin position="47"/>
        <end position="56"/>
    </location>
</feature>
<accession>A0A8T2PR70</accession>
<dbReference type="EMBL" id="JAFBMS010000003">
    <property type="protein sequence ID" value="KAG9353887.1"/>
    <property type="molecule type" value="Genomic_DNA"/>
</dbReference>
<feature type="region of interest" description="Disordered" evidence="1">
    <location>
        <begin position="1"/>
        <end position="115"/>
    </location>
</feature>
<reference evidence="2" key="1">
    <citation type="thesis" date="2021" institute="BYU ScholarsArchive" country="Provo, UT, USA">
        <title>Applications of and Algorithms for Genome Assembly and Genomic Analyses with an Emphasis on Marine Teleosts.</title>
        <authorList>
            <person name="Pickett B.D."/>
        </authorList>
    </citation>
    <scope>NUCLEOTIDE SEQUENCE</scope>
    <source>
        <strain evidence="2">HI-2016</strain>
    </source>
</reference>
<evidence type="ECO:0000256" key="1">
    <source>
        <dbReference type="SAM" id="MobiDB-lite"/>
    </source>
</evidence>
<keyword evidence="3" id="KW-1185">Reference proteome</keyword>
<evidence type="ECO:0000313" key="2">
    <source>
        <dbReference type="EMBL" id="KAG9353887.1"/>
    </source>
</evidence>
<protein>
    <submittedName>
        <fullName evidence="2">Uncharacterized protein</fullName>
    </submittedName>
</protein>
<feature type="compositionally biased region" description="Basic and acidic residues" evidence="1">
    <location>
        <begin position="1"/>
        <end position="10"/>
    </location>
</feature>
<name>A0A8T2PR70_9TELE</name>
<organism evidence="2 3">
    <name type="scientific">Albula glossodonta</name>
    <name type="common">roundjaw bonefish</name>
    <dbReference type="NCBI Taxonomy" id="121402"/>
    <lineage>
        <taxon>Eukaryota</taxon>
        <taxon>Metazoa</taxon>
        <taxon>Chordata</taxon>
        <taxon>Craniata</taxon>
        <taxon>Vertebrata</taxon>
        <taxon>Euteleostomi</taxon>
        <taxon>Actinopterygii</taxon>
        <taxon>Neopterygii</taxon>
        <taxon>Teleostei</taxon>
        <taxon>Albuliformes</taxon>
        <taxon>Albulidae</taxon>
        <taxon>Albula</taxon>
    </lineage>
</organism>
<sequence>MEKRGSDGHRVAAGSLSDSDPKGPHKPGCEQDQQAALSSGGEEAHPSSTGSTAAGSRGQSKAKTCSHPNPPTLAAAVPSPKTLPVVDPIGLLKEGADPNAAAPPKAGEPPNAGGLPNTGVWHAKGFPKMPSCHFAKCCPSGEDRGGSAPLSHFVNRTPNPFNAKTVPPLACCPKTEEVEVLPKAVRRRGRARVRVLLCGKQLSTSCHVAAANTLSPSRSCSNLFIHDFCCY</sequence>
<feature type="compositionally biased region" description="Basic and acidic residues" evidence="1">
    <location>
        <begin position="19"/>
        <end position="29"/>
    </location>
</feature>